<sequence>MNRQRRGYALTMAAILFAWGGDAYGKKLEHSDVYGWSVDAYGSDVGAFLGCNASTRQNGYLLGFLIDPGYNLELSLHSAAWPLREGEVYRIQYVVDDLPPVAISGSGSGQRNLFAPLTKVQLDAFLRGRQVTLKVVSETITFSLSGVTKAMVATLDCANRWAP</sequence>
<protein>
    <submittedName>
        <fullName evidence="1">Uncharacterized protein</fullName>
    </submittedName>
</protein>
<organism evidence="1 2">
    <name type="scientific">Dongia sedimenti</name>
    <dbReference type="NCBI Taxonomy" id="3064282"/>
    <lineage>
        <taxon>Bacteria</taxon>
        <taxon>Pseudomonadati</taxon>
        <taxon>Pseudomonadota</taxon>
        <taxon>Alphaproteobacteria</taxon>
        <taxon>Rhodospirillales</taxon>
        <taxon>Dongiaceae</taxon>
        <taxon>Dongia</taxon>
    </lineage>
</organism>
<proteinExistence type="predicted"/>
<evidence type="ECO:0000313" key="2">
    <source>
        <dbReference type="Proteomes" id="UP001230156"/>
    </source>
</evidence>
<dbReference type="RefSeq" id="WP_379953809.1">
    <property type="nucleotide sequence ID" value="NZ_JAUYVI010000001.1"/>
</dbReference>
<dbReference type="Proteomes" id="UP001230156">
    <property type="component" value="Unassembled WGS sequence"/>
</dbReference>
<name>A0ABU0YFC7_9PROT</name>
<accession>A0ABU0YFC7</accession>
<dbReference type="EMBL" id="JAUYVI010000001">
    <property type="protein sequence ID" value="MDQ7246423.1"/>
    <property type="molecule type" value="Genomic_DNA"/>
</dbReference>
<keyword evidence="2" id="KW-1185">Reference proteome</keyword>
<reference evidence="2" key="1">
    <citation type="submission" date="2023-08" db="EMBL/GenBank/DDBJ databases">
        <title>Rhodospirillaceae gen. nov., a novel taxon isolated from the Yangtze River Yuezi River estuary sludge.</title>
        <authorList>
            <person name="Ruan L."/>
        </authorList>
    </citation>
    <scope>NUCLEOTIDE SEQUENCE [LARGE SCALE GENOMIC DNA]</scope>
    <source>
        <strain evidence="2">R-7</strain>
    </source>
</reference>
<evidence type="ECO:0000313" key="1">
    <source>
        <dbReference type="EMBL" id="MDQ7246423.1"/>
    </source>
</evidence>
<comment type="caution">
    <text evidence="1">The sequence shown here is derived from an EMBL/GenBank/DDBJ whole genome shotgun (WGS) entry which is preliminary data.</text>
</comment>
<gene>
    <name evidence="1" type="ORF">Q8A70_02035</name>
</gene>